<evidence type="ECO:0000313" key="1">
    <source>
        <dbReference type="EMBL" id="NQE35976.1"/>
    </source>
</evidence>
<accession>A0ABX2D089</accession>
<proteinExistence type="predicted"/>
<gene>
    <name evidence="1" type="ORF">E5S67_03738</name>
</gene>
<evidence type="ECO:0000313" key="2">
    <source>
        <dbReference type="Proteomes" id="UP000702425"/>
    </source>
</evidence>
<reference evidence="1 2" key="1">
    <citation type="journal article" date="2020" name="Sci. Rep.">
        <title>A novel cyanobacterial geosmin producer, revising GeoA distribution and dispersion patterns in Bacteria.</title>
        <authorList>
            <person name="Churro C."/>
            <person name="Semedo-Aguiar A.P."/>
            <person name="Silva A.D."/>
            <person name="Pereira-Leal J.B."/>
            <person name="Leite R.B."/>
        </authorList>
    </citation>
    <scope>NUCLEOTIDE SEQUENCE [LARGE SCALE GENOMIC DNA]</scope>
    <source>
        <strain evidence="1 2">IPMA8</strain>
    </source>
</reference>
<keyword evidence="2" id="KW-1185">Reference proteome</keyword>
<sequence length="66" mass="7392">MDNKPFYLRTQEEKCPVSPAATFMEQGFKTEGRRVESPTEKAPPAFCLFPPASCLLPPASFIKDEL</sequence>
<comment type="caution">
    <text evidence="1">The sequence shown here is derived from an EMBL/GenBank/DDBJ whole genome shotgun (WGS) entry which is preliminary data.</text>
</comment>
<protein>
    <submittedName>
        <fullName evidence="1">Uncharacterized protein</fullName>
    </submittedName>
</protein>
<name>A0ABX2D089_9CYAN</name>
<dbReference type="Proteomes" id="UP000702425">
    <property type="component" value="Unassembled WGS sequence"/>
</dbReference>
<organism evidence="1 2">
    <name type="scientific">Microcoleus asticus IPMA8</name>
    <dbReference type="NCBI Taxonomy" id="2563858"/>
    <lineage>
        <taxon>Bacteria</taxon>
        <taxon>Bacillati</taxon>
        <taxon>Cyanobacteriota</taxon>
        <taxon>Cyanophyceae</taxon>
        <taxon>Oscillatoriophycideae</taxon>
        <taxon>Oscillatoriales</taxon>
        <taxon>Microcoleaceae</taxon>
        <taxon>Microcoleus</taxon>
        <taxon>Microcoleus asticus</taxon>
    </lineage>
</organism>
<dbReference type="EMBL" id="SRRZ01000069">
    <property type="protein sequence ID" value="NQE35976.1"/>
    <property type="molecule type" value="Genomic_DNA"/>
</dbReference>